<dbReference type="Proteomes" id="UP000826656">
    <property type="component" value="Unassembled WGS sequence"/>
</dbReference>
<proteinExistence type="predicted"/>
<reference evidence="2 3" key="1">
    <citation type="journal article" date="2021" name="bioRxiv">
        <title>Chromosome-scale and haplotype-resolved genome assembly of a tetraploid potato cultivar.</title>
        <authorList>
            <person name="Sun H."/>
            <person name="Jiao W.-B."/>
            <person name="Krause K."/>
            <person name="Campoy J.A."/>
            <person name="Goel M."/>
            <person name="Folz-Donahue K."/>
            <person name="Kukat C."/>
            <person name="Huettel B."/>
            <person name="Schneeberger K."/>
        </authorList>
    </citation>
    <scope>NUCLEOTIDE SEQUENCE [LARGE SCALE GENOMIC DNA]</scope>
    <source>
        <strain evidence="2">SolTubOtavaFocal</strain>
        <tissue evidence="2">Leaves</tissue>
    </source>
</reference>
<comment type="caution">
    <text evidence="2">The sequence shown here is derived from an EMBL/GenBank/DDBJ whole genome shotgun (WGS) entry which is preliminary data.</text>
</comment>
<name>A0ABQ7UQH5_SOLTU</name>
<organism evidence="2 3">
    <name type="scientific">Solanum tuberosum</name>
    <name type="common">Potato</name>
    <dbReference type="NCBI Taxonomy" id="4113"/>
    <lineage>
        <taxon>Eukaryota</taxon>
        <taxon>Viridiplantae</taxon>
        <taxon>Streptophyta</taxon>
        <taxon>Embryophyta</taxon>
        <taxon>Tracheophyta</taxon>
        <taxon>Spermatophyta</taxon>
        <taxon>Magnoliopsida</taxon>
        <taxon>eudicotyledons</taxon>
        <taxon>Gunneridae</taxon>
        <taxon>Pentapetalae</taxon>
        <taxon>asterids</taxon>
        <taxon>lamiids</taxon>
        <taxon>Solanales</taxon>
        <taxon>Solanaceae</taxon>
        <taxon>Solanoideae</taxon>
        <taxon>Solaneae</taxon>
        <taxon>Solanum</taxon>
    </lineage>
</organism>
<gene>
    <name evidence="2" type="ORF">KY290_024355</name>
</gene>
<keyword evidence="3" id="KW-1185">Reference proteome</keyword>
<evidence type="ECO:0000313" key="2">
    <source>
        <dbReference type="EMBL" id="KAH0754085.1"/>
    </source>
</evidence>
<feature type="compositionally biased region" description="Basic and acidic residues" evidence="1">
    <location>
        <begin position="51"/>
        <end position="66"/>
    </location>
</feature>
<feature type="region of interest" description="Disordered" evidence="1">
    <location>
        <begin position="24"/>
        <end position="76"/>
    </location>
</feature>
<dbReference type="EMBL" id="JAIVGD010000018">
    <property type="protein sequence ID" value="KAH0754085.1"/>
    <property type="molecule type" value="Genomic_DNA"/>
</dbReference>
<evidence type="ECO:0000313" key="3">
    <source>
        <dbReference type="Proteomes" id="UP000826656"/>
    </source>
</evidence>
<protein>
    <submittedName>
        <fullName evidence="2">Uncharacterized protein</fullName>
    </submittedName>
</protein>
<feature type="compositionally biased region" description="Acidic residues" evidence="1">
    <location>
        <begin position="67"/>
        <end position="76"/>
    </location>
</feature>
<evidence type="ECO:0000256" key="1">
    <source>
        <dbReference type="SAM" id="MobiDB-lite"/>
    </source>
</evidence>
<feature type="compositionally biased region" description="Polar residues" evidence="1">
    <location>
        <begin position="38"/>
        <end position="50"/>
    </location>
</feature>
<sequence length="76" mass="8776">MAETKRLTREIADNVGSVAKMREERRSEHLQDPIGVQNVPQIQNGNVESSSTRRDLEKDDEDRIVVEEDGNEEYVY</sequence>
<accession>A0ABQ7UQH5</accession>